<feature type="transmembrane region" description="Helical" evidence="7">
    <location>
        <begin position="81"/>
        <end position="99"/>
    </location>
</feature>
<organism evidence="8 9">
    <name type="scientific">Falsiroseomonas selenitidurans</name>
    <dbReference type="NCBI Taxonomy" id="2716335"/>
    <lineage>
        <taxon>Bacteria</taxon>
        <taxon>Pseudomonadati</taxon>
        <taxon>Pseudomonadota</taxon>
        <taxon>Alphaproteobacteria</taxon>
        <taxon>Acetobacterales</taxon>
        <taxon>Roseomonadaceae</taxon>
        <taxon>Falsiroseomonas</taxon>
    </lineage>
</organism>
<dbReference type="EMBL" id="JAAVNE010000026">
    <property type="protein sequence ID" value="NKC32368.1"/>
    <property type="molecule type" value="Genomic_DNA"/>
</dbReference>
<reference evidence="8 9" key="1">
    <citation type="submission" date="2020-03" db="EMBL/GenBank/DDBJ databases">
        <title>Roseomonas selenitidurans sp. nov. isolated from urban soil.</title>
        <authorList>
            <person name="Liu H."/>
        </authorList>
    </citation>
    <scope>NUCLEOTIDE SEQUENCE [LARGE SCALE GENOMIC DNA]</scope>
    <source>
        <strain evidence="8 9">BU-1</strain>
    </source>
</reference>
<sequence length="138" mass="14432">MPSDSPNVTSPLARSWGPQLLSLLRITAGLVFLAHGTQKLLGFPAGSGGAPEMLSLSWFAGVIELVAGSLITLGLFTRPAAFVASGTMAFAYWLAHAPRDPFPVNNGGDAAILYCFVFLYLAAAGAGPWSVDAARRRP</sequence>
<evidence type="ECO:0000313" key="9">
    <source>
        <dbReference type="Proteomes" id="UP000787635"/>
    </source>
</evidence>
<proteinExistence type="inferred from homology"/>
<accession>A0ABX1E6F6</accession>
<keyword evidence="4 7" id="KW-0812">Transmembrane</keyword>
<evidence type="ECO:0000256" key="7">
    <source>
        <dbReference type="SAM" id="Phobius"/>
    </source>
</evidence>
<evidence type="ECO:0000256" key="6">
    <source>
        <dbReference type="ARBA" id="ARBA00023136"/>
    </source>
</evidence>
<keyword evidence="5 7" id="KW-1133">Transmembrane helix</keyword>
<evidence type="ECO:0000256" key="5">
    <source>
        <dbReference type="ARBA" id="ARBA00022989"/>
    </source>
</evidence>
<dbReference type="PANTHER" id="PTHR33452:SF4">
    <property type="entry name" value="BLL4328 PROTEIN"/>
    <property type="match status" value="1"/>
</dbReference>
<feature type="transmembrane region" description="Helical" evidence="7">
    <location>
        <begin position="56"/>
        <end position="76"/>
    </location>
</feature>
<feature type="transmembrane region" description="Helical" evidence="7">
    <location>
        <begin position="111"/>
        <end position="131"/>
    </location>
</feature>
<comment type="subcellular location">
    <subcellularLocation>
        <location evidence="1">Cell membrane</location>
        <topology evidence="1">Multi-pass membrane protein</topology>
    </subcellularLocation>
</comment>
<gene>
    <name evidence="8" type="ORF">HEQ75_16005</name>
</gene>
<comment type="similarity">
    <text evidence="2">Belongs to the DoxX family.</text>
</comment>
<dbReference type="InterPro" id="IPR032808">
    <property type="entry name" value="DoxX"/>
</dbReference>
<dbReference type="PANTHER" id="PTHR33452">
    <property type="entry name" value="OXIDOREDUCTASE CATD-RELATED"/>
    <property type="match status" value="1"/>
</dbReference>
<keyword evidence="6 7" id="KW-0472">Membrane</keyword>
<evidence type="ECO:0000256" key="1">
    <source>
        <dbReference type="ARBA" id="ARBA00004651"/>
    </source>
</evidence>
<evidence type="ECO:0000313" key="8">
    <source>
        <dbReference type="EMBL" id="NKC32368.1"/>
    </source>
</evidence>
<protein>
    <submittedName>
        <fullName evidence="8">DoxX family protein</fullName>
    </submittedName>
</protein>
<dbReference type="InterPro" id="IPR051907">
    <property type="entry name" value="DoxX-like_oxidoreductase"/>
</dbReference>
<dbReference type="Pfam" id="PF07681">
    <property type="entry name" value="DoxX"/>
    <property type="match status" value="1"/>
</dbReference>
<dbReference type="RefSeq" id="WP_168032380.1">
    <property type="nucleotide sequence ID" value="NZ_JAAVNE010000026.1"/>
</dbReference>
<name>A0ABX1E6F6_9PROT</name>
<comment type="caution">
    <text evidence="8">The sequence shown here is derived from an EMBL/GenBank/DDBJ whole genome shotgun (WGS) entry which is preliminary data.</text>
</comment>
<keyword evidence="3" id="KW-1003">Cell membrane</keyword>
<keyword evidence="9" id="KW-1185">Reference proteome</keyword>
<dbReference type="Proteomes" id="UP000787635">
    <property type="component" value="Unassembled WGS sequence"/>
</dbReference>
<evidence type="ECO:0000256" key="4">
    <source>
        <dbReference type="ARBA" id="ARBA00022692"/>
    </source>
</evidence>
<feature type="transmembrane region" description="Helical" evidence="7">
    <location>
        <begin position="20"/>
        <end position="36"/>
    </location>
</feature>
<evidence type="ECO:0000256" key="3">
    <source>
        <dbReference type="ARBA" id="ARBA00022475"/>
    </source>
</evidence>
<evidence type="ECO:0000256" key="2">
    <source>
        <dbReference type="ARBA" id="ARBA00006679"/>
    </source>
</evidence>